<feature type="domain" description="HTH lacI-type" evidence="4">
    <location>
        <begin position="4"/>
        <end position="58"/>
    </location>
</feature>
<dbReference type="InterPro" id="IPR000843">
    <property type="entry name" value="HTH_LacI"/>
</dbReference>
<protein>
    <submittedName>
        <fullName evidence="5">Transcriptional regulator, LacI family</fullName>
    </submittedName>
</protein>
<evidence type="ECO:0000313" key="6">
    <source>
        <dbReference type="Proteomes" id="UP000002318"/>
    </source>
</evidence>
<dbReference type="Gene3D" id="1.10.260.40">
    <property type="entry name" value="lambda repressor-like DNA-binding domains"/>
    <property type="match status" value="1"/>
</dbReference>
<dbReference type="InterPro" id="IPR046335">
    <property type="entry name" value="LacI/GalR-like_sensor"/>
</dbReference>
<dbReference type="SUPFAM" id="SSF47413">
    <property type="entry name" value="lambda repressor-like DNA-binding domains"/>
    <property type="match status" value="1"/>
</dbReference>
<dbReference type="OrthoDB" id="9816215at2"/>
<dbReference type="eggNOG" id="COG1609">
    <property type="taxonomic scope" value="Bacteria"/>
</dbReference>
<dbReference type="PANTHER" id="PTHR30146">
    <property type="entry name" value="LACI-RELATED TRANSCRIPTIONAL REPRESSOR"/>
    <property type="match status" value="1"/>
</dbReference>
<keyword evidence="6" id="KW-1185">Reference proteome</keyword>
<dbReference type="InterPro" id="IPR028082">
    <property type="entry name" value="Peripla_BP_I"/>
</dbReference>
<dbReference type="GO" id="GO:0003700">
    <property type="term" value="F:DNA-binding transcription factor activity"/>
    <property type="evidence" value="ECO:0007669"/>
    <property type="project" value="TreeGrafter"/>
</dbReference>
<gene>
    <name evidence="5" type="ordered locus">Spirs_0015</name>
</gene>
<dbReference type="GO" id="GO:0000976">
    <property type="term" value="F:transcription cis-regulatory region binding"/>
    <property type="evidence" value="ECO:0007669"/>
    <property type="project" value="TreeGrafter"/>
</dbReference>
<dbReference type="KEGG" id="ssm:Spirs_0015"/>
<keyword evidence="3" id="KW-0804">Transcription</keyword>
<evidence type="ECO:0000313" key="5">
    <source>
        <dbReference type="EMBL" id="ADK79175.1"/>
    </source>
</evidence>
<dbReference type="EMBL" id="CP002116">
    <property type="protein sequence ID" value="ADK79175.1"/>
    <property type="molecule type" value="Genomic_DNA"/>
</dbReference>
<evidence type="ECO:0000256" key="2">
    <source>
        <dbReference type="ARBA" id="ARBA00023125"/>
    </source>
</evidence>
<dbReference type="CDD" id="cd06267">
    <property type="entry name" value="PBP1_LacI_sugar_binding-like"/>
    <property type="match status" value="1"/>
</dbReference>
<dbReference type="PROSITE" id="PS50932">
    <property type="entry name" value="HTH_LACI_2"/>
    <property type="match status" value="1"/>
</dbReference>
<evidence type="ECO:0000259" key="4">
    <source>
        <dbReference type="PROSITE" id="PS50932"/>
    </source>
</evidence>
<dbReference type="CDD" id="cd01392">
    <property type="entry name" value="HTH_LacI"/>
    <property type="match status" value="1"/>
</dbReference>
<keyword evidence="2" id="KW-0238">DNA-binding</keyword>
<organism evidence="5 6">
    <name type="scientific">Sediminispirochaeta smaragdinae (strain DSM 11293 / JCM 15392 / SEBR 4228)</name>
    <name type="common">Spirochaeta smaragdinae</name>
    <dbReference type="NCBI Taxonomy" id="573413"/>
    <lineage>
        <taxon>Bacteria</taxon>
        <taxon>Pseudomonadati</taxon>
        <taxon>Spirochaetota</taxon>
        <taxon>Spirochaetia</taxon>
        <taxon>Spirochaetales</taxon>
        <taxon>Spirochaetaceae</taxon>
        <taxon>Sediminispirochaeta</taxon>
    </lineage>
</organism>
<dbReference type="PANTHER" id="PTHR30146:SF109">
    <property type="entry name" value="HTH-TYPE TRANSCRIPTIONAL REGULATOR GALS"/>
    <property type="match status" value="1"/>
</dbReference>
<reference evidence="5 6" key="1">
    <citation type="journal article" date="2010" name="Stand. Genomic Sci.">
        <title>Complete genome sequence of Spirochaeta smaragdinae type strain (SEBR 4228).</title>
        <authorList>
            <person name="Mavromatis K."/>
            <person name="Yasawong M."/>
            <person name="Chertkov O."/>
            <person name="Lapidus A."/>
            <person name="Lucas S."/>
            <person name="Nolan M."/>
            <person name="Del Rio T.G."/>
            <person name="Tice H."/>
            <person name="Cheng J.F."/>
            <person name="Pitluck S."/>
            <person name="Liolios K."/>
            <person name="Ivanova N."/>
            <person name="Tapia R."/>
            <person name="Han C."/>
            <person name="Bruce D."/>
            <person name="Goodwin L."/>
            <person name="Pati A."/>
            <person name="Chen A."/>
            <person name="Palaniappan K."/>
            <person name="Land M."/>
            <person name="Hauser L."/>
            <person name="Chang Y.J."/>
            <person name="Jeffries C.D."/>
            <person name="Detter J.C."/>
            <person name="Rohde M."/>
            <person name="Brambilla E."/>
            <person name="Spring S."/>
            <person name="Goker M."/>
            <person name="Sikorski J."/>
            <person name="Woyke T."/>
            <person name="Bristow J."/>
            <person name="Eisen J.A."/>
            <person name="Markowitz V."/>
            <person name="Hugenholtz P."/>
            <person name="Klenk H.P."/>
            <person name="Kyrpides N.C."/>
        </authorList>
    </citation>
    <scope>NUCLEOTIDE SEQUENCE [LARGE SCALE GENOMIC DNA]</scope>
    <source>
        <strain evidence="6">DSM 11293 / JCM 15392 / SEBR 4228</strain>
    </source>
</reference>
<name>E1R6P3_SEDSS</name>
<dbReference type="RefSeq" id="WP_013252639.1">
    <property type="nucleotide sequence ID" value="NC_014364.1"/>
</dbReference>
<evidence type="ECO:0000256" key="3">
    <source>
        <dbReference type="ARBA" id="ARBA00023163"/>
    </source>
</evidence>
<dbReference type="Gene3D" id="3.40.50.2300">
    <property type="match status" value="2"/>
</dbReference>
<keyword evidence="1" id="KW-0805">Transcription regulation</keyword>
<evidence type="ECO:0000256" key="1">
    <source>
        <dbReference type="ARBA" id="ARBA00023015"/>
    </source>
</evidence>
<dbReference type="Pfam" id="PF00356">
    <property type="entry name" value="LacI"/>
    <property type="match status" value="1"/>
</dbReference>
<dbReference type="InterPro" id="IPR010982">
    <property type="entry name" value="Lambda_DNA-bd_dom_sf"/>
</dbReference>
<accession>E1R6P3</accession>
<dbReference type="SUPFAM" id="SSF53822">
    <property type="entry name" value="Periplasmic binding protein-like I"/>
    <property type="match status" value="1"/>
</dbReference>
<dbReference type="STRING" id="573413.Spirs_0015"/>
<dbReference type="Pfam" id="PF13377">
    <property type="entry name" value="Peripla_BP_3"/>
    <property type="match status" value="1"/>
</dbReference>
<sequence length="336" mass="36889">MKKQTINDVARLSGVGKATVSRVFSGSPLVSEATRERVLETAREIGYHPNPVARALTTAKTGNITIVLPSLQSFVMSQIVRGAMFAANKNGYSLFVLDSGEDSDKSGADYSDLLHEHASDGVIFCYESARQQMESVSLRRPVLFLESTPTKESLDCIRTDNRTGMRLLVEYLFELGHKRIAAVFGRRSPYSENRYIHFIAAMEGVGLPVTEDHLLFSNWAIEDGYRDFRSLMGLPFSSRPSAIVFISDFMATGALRAAADMGIAVPDEVSIAGTDDAETSAFLIPGLTTLGFDPHGLGEKAVEQLIRRIQYPDEEALHLVVPVTLRKRGSTGPVKW</sequence>
<dbReference type="Proteomes" id="UP000002318">
    <property type="component" value="Chromosome"/>
</dbReference>
<dbReference type="SMART" id="SM00354">
    <property type="entry name" value="HTH_LACI"/>
    <property type="match status" value="1"/>
</dbReference>
<proteinExistence type="predicted"/>
<dbReference type="HOGENOM" id="CLU_037628_6_1_12"/>
<dbReference type="AlphaFoldDB" id="E1R6P3"/>